<dbReference type="KEGG" id="soy:115883770"/>
<sequence>MGIFVSCSGMAQVPELGLELQNEGLVSENSASFHADVKGLLVADEPEVHAGEDPEEENGNFKATEVAPQSEEQSEAIKLEVGNRNTPKALKKKATKSTQALLDEHIRTTNKGLQDIAVSIQAVADAINNVASGKPKNQTDLSIRKQKTTLGQYELYLQFKKLEHTNEAFENLCRQLNNEKNAPIRSTANWKRIFSEWETKVKAKARRIHFEQEITGGNRNFVKSGKKTITDFIKNFNLWSPRCY</sequence>
<dbReference type="AlphaFoldDB" id="A0A6J2Y423"/>
<evidence type="ECO:0000313" key="3">
    <source>
        <dbReference type="RefSeq" id="XP_030758041.1"/>
    </source>
</evidence>
<organism evidence="2 3">
    <name type="scientific">Sitophilus oryzae</name>
    <name type="common">Rice weevil</name>
    <name type="synonym">Curculio oryzae</name>
    <dbReference type="NCBI Taxonomy" id="7048"/>
    <lineage>
        <taxon>Eukaryota</taxon>
        <taxon>Metazoa</taxon>
        <taxon>Ecdysozoa</taxon>
        <taxon>Arthropoda</taxon>
        <taxon>Hexapoda</taxon>
        <taxon>Insecta</taxon>
        <taxon>Pterygota</taxon>
        <taxon>Neoptera</taxon>
        <taxon>Endopterygota</taxon>
        <taxon>Coleoptera</taxon>
        <taxon>Polyphaga</taxon>
        <taxon>Cucujiformia</taxon>
        <taxon>Curculionidae</taxon>
        <taxon>Dryophthorinae</taxon>
        <taxon>Sitophilus</taxon>
    </lineage>
</organism>
<protein>
    <submittedName>
        <fullName evidence="3">Uncharacterized protein LOC115883770</fullName>
    </submittedName>
</protein>
<feature type="region of interest" description="Disordered" evidence="1">
    <location>
        <begin position="49"/>
        <end position="75"/>
    </location>
</feature>
<accession>A0A6J2Y423</accession>
<dbReference type="Proteomes" id="UP000504635">
    <property type="component" value="Unplaced"/>
</dbReference>
<reference evidence="3" key="1">
    <citation type="submission" date="2025-08" db="UniProtKB">
        <authorList>
            <consortium name="RefSeq"/>
        </authorList>
    </citation>
    <scope>IDENTIFICATION</scope>
    <source>
        <tissue evidence="3">Gonads</tissue>
    </source>
</reference>
<dbReference type="OrthoDB" id="6763911at2759"/>
<name>A0A6J2Y423_SITOR</name>
<dbReference type="GeneID" id="115883770"/>
<dbReference type="RefSeq" id="XP_030758041.1">
    <property type="nucleotide sequence ID" value="XM_030902181.1"/>
</dbReference>
<gene>
    <name evidence="3" type="primary">LOC115883770</name>
</gene>
<evidence type="ECO:0000313" key="2">
    <source>
        <dbReference type="Proteomes" id="UP000504635"/>
    </source>
</evidence>
<dbReference type="InParanoid" id="A0A6J2Y423"/>
<evidence type="ECO:0000256" key="1">
    <source>
        <dbReference type="SAM" id="MobiDB-lite"/>
    </source>
</evidence>
<proteinExistence type="predicted"/>
<keyword evidence="2" id="KW-1185">Reference proteome</keyword>